<dbReference type="SUPFAM" id="SSF51735">
    <property type="entry name" value="NAD(P)-binding Rossmann-fold domains"/>
    <property type="match status" value="1"/>
</dbReference>
<dbReference type="InterPro" id="IPR011284">
    <property type="entry name" value="3oxo_ACP_reduc"/>
</dbReference>
<dbReference type="InterPro" id="IPR057326">
    <property type="entry name" value="KR_dom"/>
</dbReference>
<evidence type="ECO:0000256" key="9">
    <source>
        <dbReference type="ARBA" id="ARBA00023160"/>
    </source>
</evidence>
<evidence type="ECO:0000313" key="17">
    <source>
        <dbReference type="Proteomes" id="UP000886841"/>
    </source>
</evidence>
<proteinExistence type="inferred from homology"/>
<evidence type="ECO:0000256" key="5">
    <source>
        <dbReference type="ARBA" id="ARBA00022832"/>
    </source>
</evidence>
<keyword evidence="5 14" id="KW-0276">Fatty acid metabolism</keyword>
<comment type="function">
    <text evidence="1 14">Catalyzes the NADPH-dependent reduction of beta-ketoacyl-ACP substrates to beta-hydroxyacyl-ACP products, the first reductive step in the elongation cycle of fatty acid biosynthesis.</text>
</comment>
<organism evidence="16 17">
    <name type="scientific">Candidatus Egerieimonas intestinavium</name>
    <dbReference type="NCBI Taxonomy" id="2840777"/>
    <lineage>
        <taxon>Bacteria</taxon>
        <taxon>Bacillati</taxon>
        <taxon>Bacillota</taxon>
        <taxon>Clostridia</taxon>
        <taxon>Lachnospirales</taxon>
        <taxon>Lachnospiraceae</taxon>
        <taxon>Lachnospiraceae incertae sedis</taxon>
        <taxon>Candidatus Egerieimonas</taxon>
    </lineage>
</organism>
<dbReference type="FunFam" id="3.40.50.720:FF:000037">
    <property type="entry name" value="3-oxoacyl-[acyl-carrier-protein] reductase FabG"/>
    <property type="match status" value="1"/>
</dbReference>
<protein>
    <recommendedName>
        <fullName evidence="14">3-oxoacyl-[acyl-carrier-protein] reductase</fullName>
        <ecNumber evidence="14">1.1.1.100</ecNumber>
    </recommendedName>
</protein>
<feature type="binding site" evidence="13">
    <location>
        <begin position="153"/>
        <end position="157"/>
    </location>
    <ligand>
        <name>NADP(+)</name>
        <dbReference type="ChEBI" id="CHEBI:58349"/>
    </ligand>
</feature>
<gene>
    <name evidence="16" type="primary">fabG</name>
    <name evidence="16" type="ORF">IAB98_10870</name>
</gene>
<evidence type="ECO:0000256" key="3">
    <source>
        <dbReference type="ARBA" id="ARBA00006484"/>
    </source>
</evidence>
<dbReference type="NCBIfam" id="NF004200">
    <property type="entry name" value="PRK05653.1-5"/>
    <property type="match status" value="1"/>
</dbReference>
<dbReference type="GO" id="GO:0051287">
    <property type="term" value="F:NAD binding"/>
    <property type="evidence" value="ECO:0007669"/>
    <property type="project" value="UniProtKB-UniRule"/>
</dbReference>
<evidence type="ECO:0000259" key="15">
    <source>
        <dbReference type="SMART" id="SM00822"/>
    </source>
</evidence>
<dbReference type="CDD" id="cd05333">
    <property type="entry name" value="BKR_SDR_c"/>
    <property type="match status" value="1"/>
</dbReference>
<evidence type="ECO:0000256" key="10">
    <source>
        <dbReference type="ARBA" id="ARBA00023221"/>
    </source>
</evidence>
<feature type="active site" description="Proton acceptor" evidence="12">
    <location>
        <position position="153"/>
    </location>
</feature>
<evidence type="ECO:0000256" key="8">
    <source>
        <dbReference type="ARBA" id="ARBA00023098"/>
    </source>
</evidence>
<dbReference type="Gene3D" id="3.40.50.720">
    <property type="entry name" value="NAD(P)-binding Rossmann-like Domain"/>
    <property type="match status" value="1"/>
</dbReference>
<dbReference type="InterPro" id="IPR036291">
    <property type="entry name" value="NAD(P)-bd_dom_sf"/>
</dbReference>
<dbReference type="EMBL" id="DVHU01000099">
    <property type="protein sequence ID" value="HIR93906.1"/>
    <property type="molecule type" value="Genomic_DNA"/>
</dbReference>
<keyword evidence="8 14" id="KW-0443">Lipid metabolism</keyword>
<dbReference type="InterPro" id="IPR020904">
    <property type="entry name" value="Sc_DH/Rdtase_CS"/>
</dbReference>
<keyword evidence="6 13" id="KW-0521">NADP</keyword>
<name>A0A9D1ELD8_9FIRM</name>
<keyword evidence="10" id="KW-0753">Steroid metabolism</keyword>
<dbReference type="EC" id="1.1.1.100" evidence="14"/>
<dbReference type="NCBIfam" id="NF009464">
    <property type="entry name" value="PRK12824.1"/>
    <property type="match status" value="1"/>
</dbReference>
<dbReference type="NCBIfam" id="NF004198">
    <property type="entry name" value="PRK05653.1-3"/>
    <property type="match status" value="1"/>
</dbReference>
<dbReference type="InterPro" id="IPR002347">
    <property type="entry name" value="SDR_fam"/>
</dbReference>
<accession>A0A9D1ELD8</accession>
<dbReference type="InterPro" id="IPR050259">
    <property type="entry name" value="SDR"/>
</dbReference>
<dbReference type="NCBIfam" id="NF009466">
    <property type="entry name" value="PRK12826.1-2"/>
    <property type="match status" value="1"/>
</dbReference>
<reference evidence="16" key="2">
    <citation type="journal article" date="2021" name="PeerJ">
        <title>Extensive microbial diversity within the chicken gut microbiome revealed by metagenomics and culture.</title>
        <authorList>
            <person name="Gilroy R."/>
            <person name="Ravi A."/>
            <person name="Getino M."/>
            <person name="Pursley I."/>
            <person name="Horton D.L."/>
            <person name="Alikhan N.F."/>
            <person name="Baker D."/>
            <person name="Gharbi K."/>
            <person name="Hall N."/>
            <person name="Watson M."/>
            <person name="Adriaenssens E.M."/>
            <person name="Foster-Nyarko E."/>
            <person name="Jarju S."/>
            <person name="Secka A."/>
            <person name="Antonio M."/>
            <person name="Oren A."/>
            <person name="Chaudhuri R.R."/>
            <person name="La Ragione R."/>
            <person name="Hildebrand F."/>
            <person name="Pallen M.J."/>
        </authorList>
    </citation>
    <scope>NUCLEOTIDE SEQUENCE</scope>
    <source>
        <strain evidence="16">ChiSxjej1B13-7041</strain>
    </source>
</reference>
<dbReference type="GO" id="GO:0006633">
    <property type="term" value="P:fatty acid biosynthetic process"/>
    <property type="evidence" value="ECO:0007669"/>
    <property type="project" value="UniProtKB-KW"/>
</dbReference>
<sequence>MNRRVALVTGASRGIGRAIAKRLAQDGIFVIVNYCGSKEKAEAVLEEIKAQGGDGVCAQADVSDFAAAETLMKELVKEYGRIDILVNNAGITRDGLLMKMSEEDFDRVLDVNLKGCFNTIRHLSRQFLKQRYGRIINIASVVGVIGNAGQANYSASKAGIIGLTKSVARELASRGVTANAVAPGFIETEMTAVLPDKIKEQMAGQIPLGTFGKPEDVAEAVAFLASDSARYITGQVLNVNGGMAM</sequence>
<dbReference type="PANTHER" id="PTHR42879:SF2">
    <property type="entry name" value="3-OXOACYL-[ACYL-CARRIER-PROTEIN] REDUCTASE FABG"/>
    <property type="match status" value="1"/>
</dbReference>
<feature type="binding site" evidence="13">
    <location>
        <position position="88"/>
    </location>
    <ligand>
        <name>NADP(+)</name>
        <dbReference type="ChEBI" id="CHEBI:58349"/>
    </ligand>
</feature>
<dbReference type="NCBIfam" id="NF004199">
    <property type="entry name" value="PRK05653.1-4"/>
    <property type="match status" value="1"/>
</dbReference>
<dbReference type="PROSITE" id="PS00061">
    <property type="entry name" value="ADH_SHORT"/>
    <property type="match status" value="1"/>
</dbReference>
<evidence type="ECO:0000256" key="11">
    <source>
        <dbReference type="ARBA" id="ARBA00048508"/>
    </source>
</evidence>
<evidence type="ECO:0000256" key="13">
    <source>
        <dbReference type="PIRSR" id="PIRSR611284-2"/>
    </source>
</evidence>
<keyword evidence="9 14" id="KW-0275">Fatty acid biosynthesis</keyword>
<dbReference type="GO" id="GO:0008202">
    <property type="term" value="P:steroid metabolic process"/>
    <property type="evidence" value="ECO:0007669"/>
    <property type="project" value="UniProtKB-KW"/>
</dbReference>
<dbReference type="AlphaFoldDB" id="A0A9D1ELD8"/>
<dbReference type="GO" id="GO:0004316">
    <property type="term" value="F:3-oxoacyl-[acyl-carrier-protein] reductase (NADPH) activity"/>
    <property type="evidence" value="ECO:0007669"/>
    <property type="project" value="UniProtKB-UniRule"/>
</dbReference>
<feature type="binding site" evidence="13">
    <location>
        <begin position="10"/>
        <end position="13"/>
    </location>
    <ligand>
        <name>NADP(+)</name>
        <dbReference type="ChEBI" id="CHEBI:58349"/>
    </ligand>
</feature>
<comment type="caution">
    <text evidence="16">The sequence shown here is derived from an EMBL/GenBank/DDBJ whole genome shotgun (WGS) entry which is preliminary data.</text>
</comment>
<evidence type="ECO:0000256" key="1">
    <source>
        <dbReference type="ARBA" id="ARBA00002607"/>
    </source>
</evidence>
<evidence type="ECO:0000256" key="7">
    <source>
        <dbReference type="ARBA" id="ARBA00023002"/>
    </source>
</evidence>
<dbReference type="PANTHER" id="PTHR42879">
    <property type="entry name" value="3-OXOACYL-(ACYL-CARRIER-PROTEIN) REDUCTASE"/>
    <property type="match status" value="1"/>
</dbReference>
<dbReference type="SMART" id="SM00822">
    <property type="entry name" value="PKS_KR"/>
    <property type="match status" value="1"/>
</dbReference>
<feature type="binding site" evidence="13">
    <location>
        <position position="186"/>
    </location>
    <ligand>
        <name>NADP(+)</name>
        <dbReference type="ChEBI" id="CHEBI:58349"/>
    </ligand>
</feature>
<evidence type="ECO:0000313" key="16">
    <source>
        <dbReference type="EMBL" id="HIR93906.1"/>
    </source>
</evidence>
<evidence type="ECO:0000256" key="6">
    <source>
        <dbReference type="ARBA" id="ARBA00022857"/>
    </source>
</evidence>
<dbReference type="NCBIfam" id="TIGR01830">
    <property type="entry name" value="3oxo_ACP_reduc"/>
    <property type="match status" value="1"/>
</dbReference>
<dbReference type="PRINTS" id="PR00081">
    <property type="entry name" value="GDHRDH"/>
</dbReference>
<evidence type="ECO:0000256" key="12">
    <source>
        <dbReference type="PIRSR" id="PIRSR611284-1"/>
    </source>
</evidence>
<reference evidence="16" key="1">
    <citation type="submission" date="2020-10" db="EMBL/GenBank/DDBJ databases">
        <authorList>
            <person name="Gilroy R."/>
        </authorList>
    </citation>
    <scope>NUCLEOTIDE SEQUENCE</scope>
    <source>
        <strain evidence="16">ChiSxjej1B13-7041</strain>
    </source>
</reference>
<comment type="similarity">
    <text evidence="3 14">Belongs to the short-chain dehydrogenases/reductases (SDR) family.</text>
</comment>
<evidence type="ECO:0000256" key="14">
    <source>
        <dbReference type="RuleBase" id="RU366074"/>
    </source>
</evidence>
<evidence type="ECO:0000256" key="2">
    <source>
        <dbReference type="ARBA" id="ARBA00005194"/>
    </source>
</evidence>
<dbReference type="PRINTS" id="PR00080">
    <property type="entry name" value="SDRFAMILY"/>
</dbReference>
<feature type="domain" description="Ketoreductase" evidence="15">
    <location>
        <begin position="4"/>
        <end position="184"/>
    </location>
</feature>
<comment type="subunit">
    <text evidence="14">Homotetramer.</text>
</comment>
<evidence type="ECO:0000256" key="4">
    <source>
        <dbReference type="ARBA" id="ARBA00022516"/>
    </source>
</evidence>
<comment type="catalytic activity">
    <reaction evidence="11 14">
        <text>a (3R)-hydroxyacyl-[ACP] + NADP(+) = a 3-oxoacyl-[ACP] + NADPH + H(+)</text>
        <dbReference type="Rhea" id="RHEA:17397"/>
        <dbReference type="Rhea" id="RHEA-COMP:9916"/>
        <dbReference type="Rhea" id="RHEA-COMP:9945"/>
        <dbReference type="ChEBI" id="CHEBI:15378"/>
        <dbReference type="ChEBI" id="CHEBI:57783"/>
        <dbReference type="ChEBI" id="CHEBI:58349"/>
        <dbReference type="ChEBI" id="CHEBI:78776"/>
        <dbReference type="ChEBI" id="CHEBI:78827"/>
        <dbReference type="EC" id="1.1.1.100"/>
    </reaction>
</comment>
<dbReference type="Pfam" id="PF13561">
    <property type="entry name" value="adh_short_C2"/>
    <property type="match status" value="1"/>
</dbReference>
<dbReference type="NCBIfam" id="NF005559">
    <property type="entry name" value="PRK07231.1"/>
    <property type="match status" value="1"/>
</dbReference>
<comment type="pathway">
    <text evidence="2 14">Lipid metabolism; fatty acid biosynthesis.</text>
</comment>
<keyword evidence="7 14" id="KW-0560">Oxidoreductase</keyword>
<keyword evidence="4 14" id="KW-0444">Lipid biosynthesis</keyword>
<dbReference type="Proteomes" id="UP000886841">
    <property type="component" value="Unassembled WGS sequence"/>
</dbReference>